<dbReference type="Proteomes" id="UP000245639">
    <property type="component" value="Unassembled WGS sequence"/>
</dbReference>
<evidence type="ECO:0000259" key="1">
    <source>
        <dbReference type="Pfam" id="PF13411"/>
    </source>
</evidence>
<dbReference type="InterPro" id="IPR009061">
    <property type="entry name" value="DNA-bd_dom_put_sf"/>
</dbReference>
<sequence length="60" mass="6698">MPPSELVSTPEAARSLGVSARTLQRYVRDGVVTPEITLPSGQYRWDIAKLRRQIGMPDDD</sequence>
<name>A0A2U1E7J8_9PSEU</name>
<dbReference type="Pfam" id="PF13411">
    <property type="entry name" value="MerR_1"/>
    <property type="match status" value="1"/>
</dbReference>
<comment type="caution">
    <text evidence="2">The sequence shown here is derived from an EMBL/GenBank/DDBJ whole genome shotgun (WGS) entry which is preliminary data.</text>
</comment>
<dbReference type="EMBL" id="QEKW01000035">
    <property type="protein sequence ID" value="PVY95875.1"/>
    <property type="molecule type" value="Genomic_DNA"/>
</dbReference>
<evidence type="ECO:0000313" key="2">
    <source>
        <dbReference type="EMBL" id="PVY95875.1"/>
    </source>
</evidence>
<dbReference type="AlphaFoldDB" id="A0A2U1E7J8"/>
<accession>A0A2U1E7J8</accession>
<protein>
    <submittedName>
        <fullName evidence="2">MerR-like DNA binding protein</fullName>
    </submittedName>
</protein>
<evidence type="ECO:0000313" key="3">
    <source>
        <dbReference type="Proteomes" id="UP000245639"/>
    </source>
</evidence>
<dbReference type="RefSeq" id="WP_133252111.1">
    <property type="nucleotide sequence ID" value="NZ_QEKW01000035.1"/>
</dbReference>
<feature type="domain" description="HTH merR-type" evidence="1">
    <location>
        <begin position="9"/>
        <end position="44"/>
    </location>
</feature>
<reference evidence="2 3" key="1">
    <citation type="submission" date="2018-04" db="EMBL/GenBank/DDBJ databases">
        <title>Genomic Encyclopedia of Type Strains, Phase IV (KMG-IV): sequencing the most valuable type-strain genomes for metagenomic binning, comparative biology and taxonomic classification.</title>
        <authorList>
            <person name="Goeker M."/>
        </authorList>
    </citation>
    <scope>NUCLEOTIDE SEQUENCE [LARGE SCALE GENOMIC DNA]</scope>
    <source>
        <strain evidence="2 3">DSM 45771</strain>
    </source>
</reference>
<keyword evidence="3" id="KW-1185">Reference proteome</keyword>
<dbReference type="InterPro" id="IPR000551">
    <property type="entry name" value="MerR-type_HTH_dom"/>
</dbReference>
<dbReference type="OrthoDB" id="3577753at2"/>
<organism evidence="2 3">
    <name type="scientific">Actinomycetospora cinnamomea</name>
    <dbReference type="NCBI Taxonomy" id="663609"/>
    <lineage>
        <taxon>Bacteria</taxon>
        <taxon>Bacillati</taxon>
        <taxon>Actinomycetota</taxon>
        <taxon>Actinomycetes</taxon>
        <taxon>Pseudonocardiales</taxon>
        <taxon>Pseudonocardiaceae</taxon>
        <taxon>Actinomycetospora</taxon>
    </lineage>
</organism>
<dbReference type="Gene3D" id="1.10.1660.10">
    <property type="match status" value="1"/>
</dbReference>
<proteinExistence type="predicted"/>
<dbReference type="SUPFAM" id="SSF46955">
    <property type="entry name" value="Putative DNA-binding domain"/>
    <property type="match status" value="1"/>
</dbReference>
<dbReference type="GO" id="GO:0006355">
    <property type="term" value="P:regulation of DNA-templated transcription"/>
    <property type="evidence" value="ECO:0007669"/>
    <property type="project" value="InterPro"/>
</dbReference>
<dbReference type="GO" id="GO:0003677">
    <property type="term" value="F:DNA binding"/>
    <property type="evidence" value="ECO:0007669"/>
    <property type="project" value="InterPro"/>
</dbReference>
<gene>
    <name evidence="2" type="ORF">C8D89_13511</name>
</gene>